<evidence type="ECO:0000313" key="2">
    <source>
        <dbReference type="EMBL" id="RLK59793.1"/>
    </source>
</evidence>
<dbReference type="Pfam" id="PF05816">
    <property type="entry name" value="TelA"/>
    <property type="match status" value="1"/>
</dbReference>
<comment type="similarity">
    <text evidence="1">Belongs to the TelA family.</text>
</comment>
<dbReference type="AlphaFoldDB" id="A0A421B6D0"/>
<reference evidence="2 3" key="1">
    <citation type="submission" date="2018-10" db="EMBL/GenBank/DDBJ databases">
        <title>Genomic Encyclopedia of Archaeal and Bacterial Type Strains, Phase II (KMG-II): from individual species to whole genera.</title>
        <authorList>
            <person name="Goeker M."/>
        </authorList>
    </citation>
    <scope>NUCLEOTIDE SEQUENCE [LARGE SCALE GENOMIC DNA]</scope>
    <source>
        <strain evidence="2 3">DSM 45657</strain>
    </source>
</reference>
<organism evidence="2 3">
    <name type="scientific">Actinokineospora cianjurensis</name>
    <dbReference type="NCBI Taxonomy" id="585224"/>
    <lineage>
        <taxon>Bacteria</taxon>
        <taxon>Bacillati</taxon>
        <taxon>Actinomycetota</taxon>
        <taxon>Actinomycetes</taxon>
        <taxon>Pseudonocardiales</taxon>
        <taxon>Pseudonocardiaceae</taxon>
        <taxon>Actinokineospora</taxon>
    </lineage>
</organism>
<evidence type="ECO:0000256" key="1">
    <source>
        <dbReference type="ARBA" id="ARBA00005541"/>
    </source>
</evidence>
<evidence type="ECO:0000313" key="3">
    <source>
        <dbReference type="Proteomes" id="UP000282454"/>
    </source>
</evidence>
<keyword evidence="3" id="KW-1185">Reference proteome</keyword>
<dbReference type="PANTHER" id="PTHR38432:SF1">
    <property type="entry name" value="TELA-LIKE PROTEIN SAOUHSC_01408"/>
    <property type="match status" value="1"/>
</dbReference>
<dbReference type="Proteomes" id="UP000282454">
    <property type="component" value="Unassembled WGS sequence"/>
</dbReference>
<dbReference type="RefSeq" id="WP_121388821.1">
    <property type="nucleotide sequence ID" value="NZ_RCDD01000001.1"/>
</dbReference>
<accession>A0A421B6D0</accession>
<comment type="caution">
    <text evidence="2">The sequence shown here is derived from an EMBL/GenBank/DDBJ whole genome shotgun (WGS) entry which is preliminary data.</text>
</comment>
<sequence>MSDIALTPPDPVDPVPLDRAAGLVPVDDPTRAAAEAKAGRFTAELTALDPRSPDFSDKVDEIMAVGEADMRVAAGIATALLDRSVDALATAQGRRSGPEQRITTSLVELRRTVAELDPGAAPTAPRKLFGLIPIGGGKRLLERYQAANTPINLLIVDLRTRQDQLRRDNAAIKGERSRLWENMGHLAEAAVFAEALDGAIDRQAGVLDYADPAAATSLRADVLLPVRQRHQDILTQLAVCAQGYLALDLLRRNNDELIRGVERACTTTVAALRIALVVSGGLANQRAVLEEIEALRGTTDELMRANGSLLEQHTAQIQQGAADPAVGVATIRASFDQILRAIDAVDEFRAGATKNMATTVAALTGELHRTRDHLRRSHDTETGGEA</sequence>
<gene>
    <name evidence="2" type="ORF">CLV68_0278</name>
</gene>
<dbReference type="PANTHER" id="PTHR38432">
    <property type="entry name" value="TELA-LIKE PROTEIN SAOUHSC_01408"/>
    <property type="match status" value="1"/>
</dbReference>
<dbReference type="EMBL" id="RCDD01000001">
    <property type="protein sequence ID" value="RLK59793.1"/>
    <property type="molecule type" value="Genomic_DNA"/>
</dbReference>
<proteinExistence type="inferred from homology"/>
<protein>
    <submittedName>
        <fullName evidence="2">Uncharacterized protein YaaN involved in tellurite resistance</fullName>
    </submittedName>
</protein>
<name>A0A421B6D0_9PSEU</name>
<dbReference type="InterPro" id="IPR008863">
    <property type="entry name" value="Toxic_anion-R_TelA"/>
</dbReference>
<dbReference type="OrthoDB" id="1654346at2"/>